<dbReference type="EMBL" id="HBEL01051868">
    <property type="protein sequence ID" value="CAD8427563.1"/>
    <property type="molecule type" value="Transcribed_RNA"/>
</dbReference>
<reference evidence="3" key="1">
    <citation type="submission" date="2021-01" db="EMBL/GenBank/DDBJ databases">
        <authorList>
            <person name="Corre E."/>
            <person name="Pelletier E."/>
            <person name="Niang G."/>
            <person name="Scheremetjew M."/>
            <person name="Finn R."/>
            <person name="Kale V."/>
            <person name="Holt S."/>
            <person name="Cochrane G."/>
            <person name="Meng A."/>
            <person name="Brown T."/>
            <person name="Cohen L."/>
        </authorList>
    </citation>
    <scope>NUCLEOTIDE SEQUENCE</scope>
    <source>
        <strain evidence="3">CCAP1064/1</strain>
    </source>
</reference>
<keyword evidence="2" id="KW-1133">Transmembrane helix</keyword>
<sequence length="250" mass="28720">MMFRYHAMTEMMMRKWCLEKEDREVIILRAGDLVNQERDQDTTNLQISHSGKLPYPSYVSKSDVASLALASLRRVEVEKQQKSWQPNNTKKGVKSSKQNMRKGASNRNVSFKNKFTTLAVRWVGENTYPQAQGFMADGHESAHKCIDKMKHDNSIEKSSKKIEEALMSLPSINGISVDTVGKEGNDENYQRNKKHFQRMNDKEFRKIIKPFARYAGVTVYSFLFIVAWFLLLAYRKVSDYFALGLAVSGA</sequence>
<feature type="region of interest" description="Disordered" evidence="1">
    <location>
        <begin position="78"/>
        <end position="104"/>
    </location>
</feature>
<feature type="transmembrane region" description="Helical" evidence="2">
    <location>
        <begin position="211"/>
        <end position="234"/>
    </location>
</feature>
<evidence type="ECO:0000256" key="2">
    <source>
        <dbReference type="SAM" id="Phobius"/>
    </source>
</evidence>
<keyword evidence="2" id="KW-0812">Transmembrane</keyword>
<organism evidence="3">
    <name type="scientific">Proboscia inermis</name>
    <dbReference type="NCBI Taxonomy" id="420281"/>
    <lineage>
        <taxon>Eukaryota</taxon>
        <taxon>Sar</taxon>
        <taxon>Stramenopiles</taxon>
        <taxon>Ochrophyta</taxon>
        <taxon>Bacillariophyta</taxon>
        <taxon>Coscinodiscophyceae</taxon>
        <taxon>Rhizosoleniophycidae</taxon>
        <taxon>Rhizosoleniales</taxon>
        <taxon>Rhizosoleniaceae</taxon>
        <taxon>Proboscia</taxon>
    </lineage>
</organism>
<dbReference type="AlphaFoldDB" id="A0A7S0CLS0"/>
<evidence type="ECO:0000313" key="3">
    <source>
        <dbReference type="EMBL" id="CAD8427563.1"/>
    </source>
</evidence>
<protein>
    <submittedName>
        <fullName evidence="3">Uncharacterized protein</fullName>
    </submittedName>
</protein>
<evidence type="ECO:0000256" key="1">
    <source>
        <dbReference type="SAM" id="MobiDB-lite"/>
    </source>
</evidence>
<keyword evidence="2" id="KW-0472">Membrane</keyword>
<feature type="compositionally biased region" description="Polar residues" evidence="1">
    <location>
        <begin position="82"/>
        <end position="98"/>
    </location>
</feature>
<proteinExistence type="predicted"/>
<accession>A0A7S0CLS0</accession>
<name>A0A7S0CLS0_9STRA</name>
<gene>
    <name evidence="3" type="ORF">PINE0816_LOCUS23729</name>
</gene>